<dbReference type="Proteomes" id="UP001220324">
    <property type="component" value="Unassembled WGS sequence"/>
</dbReference>
<organism evidence="2 3">
    <name type="scientific">Penicillium frequentans</name>
    <dbReference type="NCBI Taxonomy" id="3151616"/>
    <lineage>
        <taxon>Eukaryota</taxon>
        <taxon>Fungi</taxon>
        <taxon>Dikarya</taxon>
        <taxon>Ascomycota</taxon>
        <taxon>Pezizomycotina</taxon>
        <taxon>Eurotiomycetes</taxon>
        <taxon>Eurotiomycetidae</taxon>
        <taxon>Eurotiales</taxon>
        <taxon>Aspergillaceae</taxon>
        <taxon>Penicillium</taxon>
    </lineage>
</organism>
<comment type="caution">
    <text evidence="2">The sequence shown here is derived from an EMBL/GenBank/DDBJ whole genome shotgun (WGS) entry which is preliminary data.</text>
</comment>
<keyword evidence="1" id="KW-0732">Signal</keyword>
<sequence>MLLLLFISMILSSFQTCTGTPTYAEEYRNSAYAPDFIKTPLGFQILAPDTPYVAAAGRNQLYFIDTRFDNASAQHIKNQIQRATIPIPDEYFAIDEITATAEIKNSKTGETTFVFDPPYARVLFAQGMNRANPELKLPEHEPAGDWLVAYDMDEIVVVEGYTSAGNNLTSRVTKRVVCSNFGCYNNEHCLEQSTACDLCHKYRVDNWCDAGRNVNAIGSCIRICTKVVDTPRKDGETDASYYERMDKLHWH</sequence>
<keyword evidence="3" id="KW-1185">Reference proteome</keyword>
<accession>A0AAD6D5Y1</accession>
<protein>
    <submittedName>
        <fullName evidence="2">Uncharacterized protein</fullName>
    </submittedName>
</protein>
<evidence type="ECO:0000313" key="3">
    <source>
        <dbReference type="Proteomes" id="UP001220324"/>
    </source>
</evidence>
<evidence type="ECO:0000313" key="2">
    <source>
        <dbReference type="EMBL" id="KAJ5556585.1"/>
    </source>
</evidence>
<feature type="chain" id="PRO_5042069482" evidence="1">
    <location>
        <begin position="20"/>
        <end position="251"/>
    </location>
</feature>
<reference evidence="2 3" key="1">
    <citation type="journal article" date="2023" name="IMA Fungus">
        <title>Comparative genomic study of the Penicillium genus elucidates a diverse pangenome and 15 lateral gene transfer events.</title>
        <authorList>
            <person name="Petersen C."/>
            <person name="Sorensen T."/>
            <person name="Nielsen M.R."/>
            <person name="Sondergaard T.E."/>
            <person name="Sorensen J.L."/>
            <person name="Fitzpatrick D.A."/>
            <person name="Frisvad J.C."/>
            <person name="Nielsen K.L."/>
        </authorList>
    </citation>
    <scope>NUCLEOTIDE SEQUENCE [LARGE SCALE GENOMIC DNA]</scope>
    <source>
        <strain evidence="2 3">IBT 35679</strain>
    </source>
</reference>
<name>A0AAD6D5Y1_9EURO</name>
<gene>
    <name evidence="2" type="ORF">N7494_000500</name>
</gene>
<dbReference type="AlphaFoldDB" id="A0AAD6D5Y1"/>
<proteinExistence type="predicted"/>
<dbReference type="EMBL" id="JAQIZZ010000001">
    <property type="protein sequence ID" value="KAJ5556585.1"/>
    <property type="molecule type" value="Genomic_DNA"/>
</dbReference>
<evidence type="ECO:0000256" key="1">
    <source>
        <dbReference type="SAM" id="SignalP"/>
    </source>
</evidence>
<feature type="signal peptide" evidence="1">
    <location>
        <begin position="1"/>
        <end position="19"/>
    </location>
</feature>